<keyword evidence="1" id="KW-0472">Membrane</keyword>
<keyword evidence="3" id="KW-1185">Reference proteome</keyword>
<feature type="transmembrane region" description="Helical" evidence="1">
    <location>
        <begin position="40"/>
        <end position="68"/>
    </location>
</feature>
<keyword evidence="1" id="KW-1133">Transmembrane helix</keyword>
<name>A0ABR3SR50_9PEZI</name>
<dbReference type="EMBL" id="JAJVDC020000072">
    <property type="protein sequence ID" value="KAL1627557.1"/>
    <property type="molecule type" value="Genomic_DNA"/>
</dbReference>
<accession>A0ABR3SR50</accession>
<evidence type="ECO:0000256" key="1">
    <source>
        <dbReference type="SAM" id="Phobius"/>
    </source>
</evidence>
<gene>
    <name evidence="2" type="ORF">SLS56_006384</name>
</gene>
<dbReference type="Proteomes" id="UP001521116">
    <property type="component" value="Unassembled WGS sequence"/>
</dbReference>
<protein>
    <submittedName>
        <fullName evidence="2">Uncharacterized protein</fullName>
    </submittedName>
</protein>
<organism evidence="2 3">
    <name type="scientific">Neofusicoccum ribis</name>
    <dbReference type="NCBI Taxonomy" id="45134"/>
    <lineage>
        <taxon>Eukaryota</taxon>
        <taxon>Fungi</taxon>
        <taxon>Dikarya</taxon>
        <taxon>Ascomycota</taxon>
        <taxon>Pezizomycotina</taxon>
        <taxon>Dothideomycetes</taxon>
        <taxon>Dothideomycetes incertae sedis</taxon>
        <taxon>Botryosphaeriales</taxon>
        <taxon>Botryosphaeriaceae</taxon>
        <taxon>Neofusicoccum</taxon>
    </lineage>
</organism>
<comment type="caution">
    <text evidence="2">The sequence shown here is derived from an EMBL/GenBank/DDBJ whole genome shotgun (WGS) entry which is preliminary data.</text>
</comment>
<evidence type="ECO:0000313" key="3">
    <source>
        <dbReference type="Proteomes" id="UP001521116"/>
    </source>
</evidence>
<evidence type="ECO:0000313" key="2">
    <source>
        <dbReference type="EMBL" id="KAL1627557.1"/>
    </source>
</evidence>
<feature type="transmembrane region" description="Helical" evidence="1">
    <location>
        <begin position="182"/>
        <end position="200"/>
    </location>
</feature>
<keyword evidence="1" id="KW-0812">Transmembrane</keyword>
<feature type="transmembrane region" description="Helical" evidence="1">
    <location>
        <begin position="140"/>
        <end position="161"/>
    </location>
</feature>
<sequence>MTIWFQRQSGTVIISGCVDIQPKWSKGKLRETPETQQTSLICMLSFMFCQSVATLTIEVVPYMVYFWAWVSYVRDFNRAGVFPSLYAYKKGYRRQNPHLDRQYDRFEQRYNLVQQRDEYKRENPNCFHSVLKNLWSGVKWGTVALIAVAAFGYAVMLGISVEFTIRAADLNPEGNALDSSQLLPLLTGIVAFISALGNALDNLLLSKTPVRFERLPHGKILVFTKDGNGLPDETLELMKARRKP</sequence>
<proteinExistence type="predicted"/>
<reference evidence="2 3" key="1">
    <citation type="submission" date="2024-02" db="EMBL/GenBank/DDBJ databases">
        <title>De novo assembly and annotation of 12 fungi associated with fruit tree decline syndrome in Ontario, Canada.</title>
        <authorList>
            <person name="Sulman M."/>
            <person name="Ellouze W."/>
            <person name="Ilyukhin E."/>
        </authorList>
    </citation>
    <scope>NUCLEOTIDE SEQUENCE [LARGE SCALE GENOMIC DNA]</scope>
    <source>
        <strain evidence="2 3">M1-105</strain>
    </source>
</reference>